<keyword evidence="1" id="KW-0732">Signal</keyword>
<evidence type="ECO:0000256" key="1">
    <source>
        <dbReference type="SAM" id="SignalP"/>
    </source>
</evidence>
<keyword evidence="3" id="KW-1185">Reference proteome</keyword>
<sequence>MREIIKYIFFLILVLLTSVAEAQVTAVMQAKVNIISGAGLTSLTQPNIELSENSFGTERIEAGRFSFVASPGAEVSVSISKVSKMVNNQGHHVTFKPSLIHNTDAETGKHHIIMKGLLNSESTPKGQYSGQLTAVIEYL</sequence>
<proteinExistence type="predicted"/>
<evidence type="ECO:0000313" key="3">
    <source>
        <dbReference type="Proteomes" id="UP000317557"/>
    </source>
</evidence>
<dbReference type="Proteomes" id="UP000317557">
    <property type="component" value="Unassembled WGS sequence"/>
</dbReference>
<evidence type="ECO:0008006" key="4">
    <source>
        <dbReference type="Google" id="ProtNLM"/>
    </source>
</evidence>
<accession>A0A521DI72</accession>
<organism evidence="2 3">
    <name type="scientific">Gracilimonas mengyeensis</name>
    <dbReference type="NCBI Taxonomy" id="1302730"/>
    <lineage>
        <taxon>Bacteria</taxon>
        <taxon>Pseudomonadati</taxon>
        <taxon>Balneolota</taxon>
        <taxon>Balneolia</taxon>
        <taxon>Balneolales</taxon>
        <taxon>Balneolaceae</taxon>
        <taxon>Gracilimonas</taxon>
    </lineage>
</organism>
<feature type="signal peptide" evidence="1">
    <location>
        <begin position="1"/>
        <end position="22"/>
    </location>
</feature>
<reference evidence="2 3" key="1">
    <citation type="submission" date="2017-05" db="EMBL/GenBank/DDBJ databases">
        <authorList>
            <person name="Varghese N."/>
            <person name="Submissions S."/>
        </authorList>
    </citation>
    <scope>NUCLEOTIDE SEQUENCE [LARGE SCALE GENOMIC DNA]</scope>
    <source>
        <strain evidence="2 3">DSM 21985</strain>
    </source>
</reference>
<protein>
    <recommendedName>
        <fullName evidence="4">DUF4402 domain-containing protein</fullName>
    </recommendedName>
</protein>
<feature type="chain" id="PRO_5022085348" description="DUF4402 domain-containing protein" evidence="1">
    <location>
        <begin position="23"/>
        <end position="139"/>
    </location>
</feature>
<dbReference type="EMBL" id="FXTP01000008">
    <property type="protein sequence ID" value="SMO71346.1"/>
    <property type="molecule type" value="Genomic_DNA"/>
</dbReference>
<gene>
    <name evidence="2" type="ORF">SAMN06265219_108189</name>
</gene>
<dbReference type="AlphaFoldDB" id="A0A521DI72"/>
<name>A0A521DI72_9BACT</name>
<evidence type="ECO:0000313" key="2">
    <source>
        <dbReference type="EMBL" id="SMO71346.1"/>
    </source>
</evidence>